<dbReference type="InParanoid" id="A0A6I8T2W1"/>
<name>A0A6I8T2W1_AEDAE</name>
<dbReference type="EnsemblMetazoa" id="AAEL000094-RB">
    <property type="protein sequence ID" value="AAEL000094-PB"/>
    <property type="gene ID" value="AAEL000094"/>
</dbReference>
<dbReference type="OrthoDB" id="6611181at2759"/>
<feature type="region of interest" description="Disordered" evidence="1">
    <location>
        <begin position="27"/>
        <end position="57"/>
    </location>
</feature>
<reference evidence="3 4" key="1">
    <citation type="submission" date="2017-06" db="EMBL/GenBank/DDBJ databases">
        <title>Aedes aegypti genome working group (AGWG) sequencing and assembly.</title>
        <authorList>
            <consortium name="Aedes aegypti Genome Working Group (AGWG)"/>
            <person name="Matthews B.J."/>
        </authorList>
    </citation>
    <scope>NUCLEOTIDE SEQUENCE [LARGE SCALE GENOMIC DNA]</scope>
    <source>
        <strain evidence="3 4">LVP_AGWG</strain>
    </source>
</reference>
<feature type="region of interest" description="Disordered" evidence="1">
    <location>
        <begin position="181"/>
        <end position="202"/>
    </location>
</feature>
<feature type="compositionally biased region" description="Low complexity" evidence="1">
    <location>
        <begin position="266"/>
        <end position="275"/>
    </location>
</feature>
<feature type="region of interest" description="Disordered" evidence="1">
    <location>
        <begin position="318"/>
        <end position="352"/>
    </location>
</feature>
<keyword evidence="4" id="KW-1185">Reference proteome</keyword>
<accession>A0A6I8T2W1</accession>
<feature type="compositionally biased region" description="Low complexity" evidence="1">
    <location>
        <begin position="41"/>
        <end position="53"/>
    </location>
</feature>
<reference evidence="3" key="2">
    <citation type="submission" date="2020-05" db="UniProtKB">
        <authorList>
            <consortium name="EnsemblMetazoa"/>
        </authorList>
    </citation>
    <scope>IDENTIFICATION</scope>
    <source>
        <strain evidence="3">LVP_AGWG</strain>
    </source>
</reference>
<protein>
    <submittedName>
        <fullName evidence="3">Uncharacterized protein</fullName>
    </submittedName>
</protein>
<feature type="compositionally biased region" description="Basic residues" evidence="1">
    <location>
        <begin position="626"/>
        <end position="639"/>
    </location>
</feature>
<feature type="signal peptide" evidence="2">
    <location>
        <begin position="1"/>
        <end position="28"/>
    </location>
</feature>
<feature type="region of interest" description="Disordered" evidence="1">
    <location>
        <begin position="566"/>
        <end position="656"/>
    </location>
</feature>
<organism evidence="3 4">
    <name type="scientific">Aedes aegypti</name>
    <name type="common">Yellowfever mosquito</name>
    <name type="synonym">Culex aegypti</name>
    <dbReference type="NCBI Taxonomy" id="7159"/>
    <lineage>
        <taxon>Eukaryota</taxon>
        <taxon>Metazoa</taxon>
        <taxon>Ecdysozoa</taxon>
        <taxon>Arthropoda</taxon>
        <taxon>Hexapoda</taxon>
        <taxon>Insecta</taxon>
        <taxon>Pterygota</taxon>
        <taxon>Neoptera</taxon>
        <taxon>Endopterygota</taxon>
        <taxon>Diptera</taxon>
        <taxon>Nematocera</taxon>
        <taxon>Culicoidea</taxon>
        <taxon>Culicidae</taxon>
        <taxon>Culicinae</taxon>
        <taxon>Aedini</taxon>
        <taxon>Aedes</taxon>
        <taxon>Stegomyia</taxon>
    </lineage>
</organism>
<dbReference type="Proteomes" id="UP000008820">
    <property type="component" value="Chromosome 3"/>
</dbReference>
<proteinExistence type="predicted"/>
<keyword evidence="2" id="KW-0732">Signal</keyword>
<feature type="chain" id="PRO_5043669182" evidence="2">
    <location>
        <begin position="29"/>
        <end position="656"/>
    </location>
</feature>
<evidence type="ECO:0000256" key="1">
    <source>
        <dbReference type="SAM" id="MobiDB-lite"/>
    </source>
</evidence>
<sequence length="656" mass="75603">MFIDATSNLFSLQLSLLVSVLALQTTAANREKKPEKRPTKKASSAKPTKTPKSIVDEFTGLPPEDIDFIKELDKQFNEAGGNKLKIKVQRDNSSDTRSSKRTIDGELGYGPYSNHHEGGYHFSKQKYMLYPYAHHGGHVKATHSTEETVTELEITPSHSYELKPIEEVYQVYPDGHYHQSSREQHYYDQQQHHQQQQQQQDDDVPTIVLKIPGPAKYAQHLQALLQQYLEVRAAQLYKEFQEQEYQHQQQVIAQQQQLLVQQQQQHQHQQQLQAHQHYHHGHQHQPQPTKYSQPDPYQTEEVYVPMYNAGHGKFIPVHGHYYESPRNRPTQPSYRKPSPTPTHVPYHSSPEPDHQAYEYETYHQPQPVAQQQHQQVQYQYVHQQPETAPGSQQQEYVYQKPVVNFVTPSPDHDEPEEHYHHQTPPKYQNFAQYHAQHKPQHQEPEDYLPEPKLVENYPSDKHTRVVYKPQAVKAQLQQASEEQPEYAAHHAQQPEEHDHQQQYIYQAVYPSHAPYLENKAFIEPVTPEAINDLHSHGSSPAPEIESLYNTEPIVAITQKPKAIYNYHANTPRSNSGHRMHATRSAGSGSSSSKSSSSSRSSSTSSSSSSKASSKRDAPYTEEQFKKINKMVHRMKKKTHNTATTTDRSETGTKMSL</sequence>
<feature type="compositionally biased region" description="Basic and acidic residues" evidence="1">
    <location>
        <begin position="613"/>
        <end position="625"/>
    </location>
</feature>
<feature type="compositionally biased region" description="Polar residues" evidence="1">
    <location>
        <begin position="640"/>
        <end position="656"/>
    </location>
</feature>
<evidence type="ECO:0000313" key="4">
    <source>
        <dbReference type="Proteomes" id="UP000008820"/>
    </source>
</evidence>
<evidence type="ECO:0000313" key="3">
    <source>
        <dbReference type="EnsemblMetazoa" id="AAEL000094-PB"/>
    </source>
</evidence>
<feature type="region of interest" description="Disordered" evidence="1">
    <location>
        <begin position="434"/>
        <end position="455"/>
    </location>
</feature>
<evidence type="ECO:0000256" key="2">
    <source>
        <dbReference type="SAM" id="SignalP"/>
    </source>
</evidence>
<feature type="compositionally biased region" description="Low complexity" evidence="1">
    <location>
        <begin position="582"/>
        <end position="611"/>
    </location>
</feature>
<feature type="region of interest" description="Disordered" evidence="1">
    <location>
        <begin position="266"/>
        <end position="296"/>
    </location>
</feature>
<feature type="region of interest" description="Disordered" evidence="1">
    <location>
        <begin position="473"/>
        <end position="499"/>
    </location>
</feature>
<feature type="compositionally biased region" description="Low complexity" evidence="1">
    <location>
        <begin position="187"/>
        <end position="199"/>
    </location>
</feature>
<dbReference type="AlphaFoldDB" id="A0A6I8T2W1"/>
<gene>
    <name evidence="3" type="primary">5563562</name>
</gene>